<reference evidence="2 3" key="1">
    <citation type="submission" date="2017-06" db="EMBL/GenBank/DDBJ databases">
        <authorList>
            <person name="Kim H.J."/>
            <person name="Triplett B.A."/>
        </authorList>
    </citation>
    <scope>NUCLEOTIDE SEQUENCE [LARGE SCALE GENOMIC DNA]</scope>
    <source>
        <strain evidence="2 3">DSM 13116</strain>
    </source>
</reference>
<dbReference type="RefSeq" id="WP_089273708.1">
    <property type="nucleotide sequence ID" value="NZ_FZOC01000003.1"/>
</dbReference>
<accession>A0A238ZZT7</accession>
<gene>
    <name evidence="2" type="ORF">SAMN04488503_1705</name>
</gene>
<dbReference type="InterPro" id="IPR007055">
    <property type="entry name" value="BON_dom"/>
</dbReference>
<feature type="domain" description="BON" evidence="1">
    <location>
        <begin position="80"/>
        <end position="146"/>
    </location>
</feature>
<protein>
    <submittedName>
        <fullName evidence="2">Osmotically-inducible protein OsmY, contains BON domain</fullName>
    </submittedName>
</protein>
<dbReference type="Pfam" id="PF04972">
    <property type="entry name" value="BON"/>
    <property type="match status" value="1"/>
</dbReference>
<evidence type="ECO:0000313" key="2">
    <source>
        <dbReference type="EMBL" id="SNR88378.1"/>
    </source>
</evidence>
<evidence type="ECO:0000313" key="3">
    <source>
        <dbReference type="Proteomes" id="UP000198324"/>
    </source>
</evidence>
<proteinExistence type="predicted"/>
<sequence length="388" mass="40558">MNADSARSTRARRLARPAMLALLGLWLFCAGGCALVPFAITTTASFAMPQAASLAMSGVKSAYNGAVIASDERDMNTILRDNVLTLKAQSALAEAKAPDDVEALALNGDIFVVGTVASTEERGRIIAALQTVDGVDEVKGHLPLRDPDAVAPSGADTLLENRTRLALSRHLLHKNAGVAVEAVGGDLCLMGVVGSHAEALDLIQYVESMTGARAISLLAIRNEYASGRVETNGLYLLSPPTAAPLDAGPAGAAAQDSAHDADYLPLPDAPVVLQAAAPAVGQTLEHALRTAPVVAAATHVLPARPRIAPAHTHAAAPAVNKVRAHMQQKLITLAKREHNQLARAELLALADQVAQDRDVSISDRLSVAAEQATQTQSKAQIEKILELY</sequence>
<name>A0A238ZZT7_9BACT</name>
<evidence type="ECO:0000259" key="1">
    <source>
        <dbReference type="PROSITE" id="PS50914"/>
    </source>
</evidence>
<organism evidence="2 3">
    <name type="scientific">Humidesulfovibrio mexicanus</name>
    <dbReference type="NCBI Taxonomy" id="147047"/>
    <lineage>
        <taxon>Bacteria</taxon>
        <taxon>Pseudomonadati</taxon>
        <taxon>Thermodesulfobacteriota</taxon>
        <taxon>Desulfovibrionia</taxon>
        <taxon>Desulfovibrionales</taxon>
        <taxon>Desulfovibrionaceae</taxon>
        <taxon>Humidesulfovibrio</taxon>
    </lineage>
</organism>
<keyword evidence="3" id="KW-1185">Reference proteome</keyword>
<dbReference type="PROSITE" id="PS50914">
    <property type="entry name" value="BON"/>
    <property type="match status" value="1"/>
</dbReference>
<dbReference type="Proteomes" id="UP000198324">
    <property type="component" value="Unassembled WGS sequence"/>
</dbReference>
<dbReference type="EMBL" id="FZOC01000003">
    <property type="protein sequence ID" value="SNR88378.1"/>
    <property type="molecule type" value="Genomic_DNA"/>
</dbReference>
<dbReference type="AlphaFoldDB" id="A0A238ZZT7"/>